<name>A0ABU1Y4R6_9FLAO</name>
<reference evidence="3 4" key="1">
    <citation type="submission" date="2023-07" db="EMBL/GenBank/DDBJ databases">
        <title>Sorghum-associated microbial communities from plants grown in Nebraska, USA.</title>
        <authorList>
            <person name="Schachtman D."/>
        </authorList>
    </citation>
    <scope>NUCLEOTIDE SEQUENCE [LARGE SCALE GENOMIC DNA]</scope>
    <source>
        <strain evidence="3 4">4129</strain>
    </source>
</reference>
<evidence type="ECO:0000256" key="1">
    <source>
        <dbReference type="SAM" id="Phobius"/>
    </source>
</evidence>
<feature type="signal peptide" evidence="2">
    <location>
        <begin position="1"/>
        <end position="28"/>
    </location>
</feature>
<feature type="transmembrane region" description="Helical" evidence="1">
    <location>
        <begin position="44"/>
        <end position="63"/>
    </location>
</feature>
<keyword evidence="1" id="KW-0472">Membrane</keyword>
<evidence type="ECO:0000256" key="2">
    <source>
        <dbReference type="SAM" id="SignalP"/>
    </source>
</evidence>
<keyword evidence="1" id="KW-1133">Transmembrane helix</keyword>
<proteinExistence type="predicted"/>
<feature type="chain" id="PRO_5045371213" evidence="2">
    <location>
        <begin position="29"/>
        <end position="73"/>
    </location>
</feature>
<keyword evidence="1" id="KW-0812">Transmembrane</keyword>
<gene>
    <name evidence="3" type="ORF">J2W48_001150</name>
</gene>
<dbReference type="EMBL" id="JAVDWQ010000003">
    <property type="protein sequence ID" value="MDR7209217.1"/>
    <property type="molecule type" value="Genomic_DNA"/>
</dbReference>
<keyword evidence="2" id="KW-0732">Signal</keyword>
<sequence>MKNRTINNLKNIRLFFLLFLLVAIDTHAQPPFPGDVEDVPTVPVDGWIIPVIVLGLILGCYIIRKSIINNKIN</sequence>
<protein>
    <submittedName>
        <fullName evidence="3">Uncharacterized protein</fullName>
    </submittedName>
</protein>
<dbReference type="RefSeq" id="WP_310279266.1">
    <property type="nucleotide sequence ID" value="NZ_JAVDWQ010000003.1"/>
</dbReference>
<dbReference type="Proteomes" id="UP001269081">
    <property type="component" value="Unassembled WGS sequence"/>
</dbReference>
<evidence type="ECO:0000313" key="4">
    <source>
        <dbReference type="Proteomes" id="UP001269081"/>
    </source>
</evidence>
<organism evidence="3 4">
    <name type="scientific">Flavobacterium piscis</name>
    <dbReference type="NCBI Taxonomy" id="1114874"/>
    <lineage>
        <taxon>Bacteria</taxon>
        <taxon>Pseudomonadati</taxon>
        <taxon>Bacteroidota</taxon>
        <taxon>Flavobacteriia</taxon>
        <taxon>Flavobacteriales</taxon>
        <taxon>Flavobacteriaceae</taxon>
        <taxon>Flavobacterium</taxon>
    </lineage>
</organism>
<evidence type="ECO:0000313" key="3">
    <source>
        <dbReference type="EMBL" id="MDR7209217.1"/>
    </source>
</evidence>
<keyword evidence="4" id="KW-1185">Reference proteome</keyword>
<accession>A0ABU1Y4R6</accession>
<comment type="caution">
    <text evidence="3">The sequence shown here is derived from an EMBL/GenBank/DDBJ whole genome shotgun (WGS) entry which is preliminary data.</text>
</comment>